<name>A0A6J4IQ54_9CHLR</name>
<dbReference type="InterPro" id="IPR006357">
    <property type="entry name" value="HAD-SF_hydro_IIA"/>
</dbReference>
<accession>A0A6J4IQ54</accession>
<dbReference type="Gene3D" id="3.40.50.1000">
    <property type="entry name" value="HAD superfamily/HAD-like"/>
    <property type="match status" value="2"/>
</dbReference>
<sequence length="275" mass="30392">MRPERLFGGYVFDLDGTIYLGDELLPGARRLIEGVRRLERRVLFLSNNPTKDPDEYAAKLTRLGIPATPAEVVNTVVTMTRWLVQHHPRATVFPIAEEPLKRSLRAAGIRLSEDPAEIDVVVASYDRGFDYRKLQIAFDAIWFHKRARLVTTNPDRYCPTPGGRGEPDAAAIVAAIEACTGARCEVNTGKPDPIMLHTALQALDLPAGDCVMTGDRLYTDIRMALDAAMPSALVLTGETTREALTDVDAASRPEYVLSRIDHLLPVSAWLELGWS</sequence>
<evidence type="ECO:0000313" key="1">
    <source>
        <dbReference type="EMBL" id="CAA9256373.1"/>
    </source>
</evidence>
<dbReference type="InterPro" id="IPR036412">
    <property type="entry name" value="HAD-like_sf"/>
</dbReference>
<dbReference type="EMBL" id="CADCTC010000143">
    <property type="protein sequence ID" value="CAA9256373.1"/>
    <property type="molecule type" value="Genomic_DNA"/>
</dbReference>
<dbReference type="Pfam" id="PF13344">
    <property type="entry name" value="Hydrolase_6"/>
    <property type="match status" value="1"/>
</dbReference>
<dbReference type="SUPFAM" id="SSF56784">
    <property type="entry name" value="HAD-like"/>
    <property type="match status" value="1"/>
</dbReference>
<proteinExistence type="predicted"/>
<dbReference type="GO" id="GO:0016791">
    <property type="term" value="F:phosphatase activity"/>
    <property type="evidence" value="ECO:0007669"/>
    <property type="project" value="TreeGrafter"/>
</dbReference>
<protein>
    <submittedName>
        <fullName evidence="1">Phosphoglycolate phosphatase</fullName>
    </submittedName>
</protein>
<dbReference type="NCBIfam" id="TIGR01460">
    <property type="entry name" value="HAD-SF-IIA"/>
    <property type="match status" value="1"/>
</dbReference>
<dbReference type="Pfam" id="PF13242">
    <property type="entry name" value="Hydrolase_like"/>
    <property type="match status" value="1"/>
</dbReference>
<dbReference type="PANTHER" id="PTHR19288">
    <property type="entry name" value="4-NITROPHENYLPHOSPHATASE-RELATED"/>
    <property type="match status" value="1"/>
</dbReference>
<reference evidence="1" key="1">
    <citation type="submission" date="2020-02" db="EMBL/GenBank/DDBJ databases">
        <authorList>
            <person name="Meier V. D."/>
        </authorList>
    </citation>
    <scope>NUCLEOTIDE SEQUENCE</scope>
    <source>
        <strain evidence="1">AVDCRST_MAG77</strain>
    </source>
</reference>
<dbReference type="GO" id="GO:0005737">
    <property type="term" value="C:cytoplasm"/>
    <property type="evidence" value="ECO:0007669"/>
    <property type="project" value="TreeGrafter"/>
</dbReference>
<organism evidence="1">
    <name type="scientific">uncultured Chloroflexota bacterium</name>
    <dbReference type="NCBI Taxonomy" id="166587"/>
    <lineage>
        <taxon>Bacteria</taxon>
        <taxon>Bacillati</taxon>
        <taxon>Chloroflexota</taxon>
        <taxon>environmental samples</taxon>
    </lineage>
</organism>
<dbReference type="InterPro" id="IPR023214">
    <property type="entry name" value="HAD_sf"/>
</dbReference>
<dbReference type="PANTHER" id="PTHR19288:SF46">
    <property type="entry name" value="HALOACID DEHALOGENASE-LIKE HYDROLASE DOMAIN-CONTAINING PROTEIN 2"/>
    <property type="match status" value="1"/>
</dbReference>
<gene>
    <name evidence="1" type="ORF">AVDCRST_MAG77-2347</name>
</gene>
<dbReference type="AlphaFoldDB" id="A0A6J4IQ54"/>